<dbReference type="Gene3D" id="2.40.170.20">
    <property type="entry name" value="TonB-dependent receptor, beta-barrel domain"/>
    <property type="match status" value="1"/>
</dbReference>
<evidence type="ECO:0000256" key="8">
    <source>
        <dbReference type="ARBA" id="ARBA00023065"/>
    </source>
</evidence>
<keyword evidence="3 12" id="KW-1134">Transmembrane beta strand</keyword>
<evidence type="ECO:0000256" key="10">
    <source>
        <dbReference type="ARBA" id="ARBA00023136"/>
    </source>
</evidence>
<evidence type="ECO:0000256" key="4">
    <source>
        <dbReference type="ARBA" id="ARBA00022496"/>
    </source>
</evidence>
<dbReference type="Pfam" id="PF07715">
    <property type="entry name" value="Plug"/>
    <property type="match status" value="1"/>
</dbReference>
<dbReference type="CDD" id="cd01347">
    <property type="entry name" value="ligand_gated_channel"/>
    <property type="match status" value="1"/>
</dbReference>
<evidence type="ECO:0000256" key="14">
    <source>
        <dbReference type="RuleBase" id="RU003357"/>
    </source>
</evidence>
<evidence type="ECO:0000313" key="19">
    <source>
        <dbReference type="EMBL" id="QUT06596.1"/>
    </source>
</evidence>
<dbReference type="AlphaFoldDB" id="A0A975Q2E3"/>
<keyword evidence="20" id="KW-1185">Reference proteome</keyword>
<keyword evidence="8" id="KW-0406">Ion transport</keyword>
<gene>
    <name evidence="19" type="ORF">KFK14_03835</name>
</gene>
<reference evidence="19" key="1">
    <citation type="submission" date="2021-04" db="EMBL/GenBank/DDBJ databases">
        <title>Isolation of p-tert-butylphenol degrading bacteria Sphingobium phenoxybenzoativorans Tas13 from active sludge.</title>
        <authorList>
            <person name="Li Y."/>
        </authorList>
    </citation>
    <scope>NUCLEOTIDE SEQUENCE</scope>
    <source>
        <strain evidence="19">Tas13</strain>
    </source>
</reference>
<evidence type="ECO:0000256" key="6">
    <source>
        <dbReference type="ARBA" id="ARBA00022729"/>
    </source>
</evidence>
<keyword evidence="5 12" id="KW-0812">Transmembrane</keyword>
<dbReference type="PANTHER" id="PTHR32552">
    <property type="entry name" value="FERRICHROME IRON RECEPTOR-RELATED"/>
    <property type="match status" value="1"/>
</dbReference>
<keyword evidence="10 12" id="KW-0472">Membrane</keyword>
<dbReference type="GO" id="GO:0009279">
    <property type="term" value="C:cell outer membrane"/>
    <property type="evidence" value="ECO:0007669"/>
    <property type="project" value="UniProtKB-SubCell"/>
</dbReference>
<keyword evidence="7" id="KW-0408">Iron</keyword>
<dbReference type="InterPro" id="IPR010917">
    <property type="entry name" value="TonB_rcpt_CS"/>
</dbReference>
<dbReference type="InterPro" id="IPR039426">
    <property type="entry name" value="TonB-dep_rcpt-like"/>
</dbReference>
<evidence type="ECO:0000256" key="7">
    <source>
        <dbReference type="ARBA" id="ARBA00023004"/>
    </source>
</evidence>
<evidence type="ECO:0000256" key="3">
    <source>
        <dbReference type="ARBA" id="ARBA00022452"/>
    </source>
</evidence>
<dbReference type="RefSeq" id="WP_212609934.1">
    <property type="nucleotide sequence ID" value="NZ_CP073910.1"/>
</dbReference>
<evidence type="ECO:0000256" key="13">
    <source>
        <dbReference type="PROSITE-ProRule" id="PRU10144"/>
    </source>
</evidence>
<dbReference type="Proteomes" id="UP000681425">
    <property type="component" value="Chromosome"/>
</dbReference>
<feature type="domain" description="TonB-dependent receptor plug" evidence="18">
    <location>
        <begin position="59"/>
        <end position="168"/>
    </location>
</feature>
<accession>A0A975Q2E3</accession>
<feature type="chain" id="PRO_5036755833" evidence="16">
    <location>
        <begin position="24"/>
        <end position="822"/>
    </location>
</feature>
<dbReference type="SUPFAM" id="SSF56935">
    <property type="entry name" value="Porins"/>
    <property type="match status" value="1"/>
</dbReference>
<keyword evidence="4" id="KW-0410">Iron transport</keyword>
<evidence type="ECO:0000256" key="16">
    <source>
        <dbReference type="SAM" id="SignalP"/>
    </source>
</evidence>
<organism evidence="19 20">
    <name type="scientific">Sphingobium phenoxybenzoativorans</name>
    <dbReference type="NCBI Taxonomy" id="1592790"/>
    <lineage>
        <taxon>Bacteria</taxon>
        <taxon>Pseudomonadati</taxon>
        <taxon>Pseudomonadota</taxon>
        <taxon>Alphaproteobacteria</taxon>
        <taxon>Sphingomonadales</taxon>
        <taxon>Sphingomonadaceae</taxon>
        <taxon>Sphingobium</taxon>
    </lineage>
</organism>
<dbReference type="PROSITE" id="PS01156">
    <property type="entry name" value="TONB_DEPENDENT_REC_2"/>
    <property type="match status" value="1"/>
</dbReference>
<dbReference type="PROSITE" id="PS52016">
    <property type="entry name" value="TONB_DEPENDENT_REC_3"/>
    <property type="match status" value="1"/>
</dbReference>
<evidence type="ECO:0000256" key="5">
    <source>
        <dbReference type="ARBA" id="ARBA00022692"/>
    </source>
</evidence>
<comment type="subcellular location">
    <subcellularLocation>
        <location evidence="1 12">Cell outer membrane</location>
        <topology evidence="1 12">Multi-pass membrane protein</topology>
    </subcellularLocation>
</comment>
<feature type="short sequence motif" description="TonB C-terminal box" evidence="13">
    <location>
        <begin position="805"/>
        <end position="822"/>
    </location>
</feature>
<dbReference type="InterPro" id="IPR012910">
    <property type="entry name" value="Plug_dom"/>
</dbReference>
<evidence type="ECO:0000256" key="11">
    <source>
        <dbReference type="ARBA" id="ARBA00023237"/>
    </source>
</evidence>
<evidence type="ECO:0000313" key="20">
    <source>
        <dbReference type="Proteomes" id="UP000681425"/>
    </source>
</evidence>
<protein>
    <submittedName>
        <fullName evidence="19">TonB-dependent receptor</fullName>
    </submittedName>
</protein>
<evidence type="ECO:0000256" key="9">
    <source>
        <dbReference type="ARBA" id="ARBA00023077"/>
    </source>
</evidence>
<dbReference type="InterPro" id="IPR000531">
    <property type="entry name" value="Beta-barrel_TonB"/>
</dbReference>
<feature type="signal peptide" evidence="16">
    <location>
        <begin position="1"/>
        <end position="23"/>
    </location>
</feature>
<dbReference type="Pfam" id="PF00593">
    <property type="entry name" value="TonB_dep_Rec_b-barrel"/>
    <property type="match status" value="1"/>
</dbReference>
<keyword evidence="2 12" id="KW-0813">Transport</keyword>
<evidence type="ECO:0000256" key="12">
    <source>
        <dbReference type="PROSITE-ProRule" id="PRU01360"/>
    </source>
</evidence>
<evidence type="ECO:0000259" key="18">
    <source>
        <dbReference type="Pfam" id="PF07715"/>
    </source>
</evidence>
<dbReference type="KEGG" id="spph:KFK14_03835"/>
<feature type="region of interest" description="Disordered" evidence="15">
    <location>
        <begin position="675"/>
        <end position="695"/>
    </location>
</feature>
<evidence type="ECO:0000259" key="17">
    <source>
        <dbReference type="Pfam" id="PF00593"/>
    </source>
</evidence>
<dbReference type="PANTHER" id="PTHR32552:SF81">
    <property type="entry name" value="TONB-DEPENDENT OUTER MEMBRANE RECEPTOR"/>
    <property type="match status" value="1"/>
</dbReference>
<keyword evidence="19" id="KW-0675">Receptor</keyword>
<name>A0A975Q2E3_9SPHN</name>
<evidence type="ECO:0000256" key="2">
    <source>
        <dbReference type="ARBA" id="ARBA00022448"/>
    </source>
</evidence>
<evidence type="ECO:0000256" key="15">
    <source>
        <dbReference type="SAM" id="MobiDB-lite"/>
    </source>
</evidence>
<sequence>MIVRSLLLATAASASILAPAAFAQDASTAPAEAAEQADQGEPSRGEVIIVTARRRQEAAQEVPLAISVIRGDSIESTGNFNIVKLQQLAPTLQVYTSNPRNTSVNIRGLGVPFGLTSDGFEQGVGIYVDDVYNSRVASATFDFLDVAQVEVLRGPQGTLYGKNTTAGAINITTNQPTFDFEGRAELTVGNLNYKQAKAAISGPLTDKIAARLAIASTSRRGTIYNVASGQWINEQDNLGLRGQLLFQPTEDLSITLSGDYSRQDPECCGTVFVRVGTTQRALNRQYDALVAAVNAANPGRNYAVPSRNPYDRLTDLDSSLNAGNKIGGASAKVKWDLGSGTLTSVTAWRFWDWKPENDRDFTGLSIVSLSQNPSQQDQYSQEFRYNYTSDQFDFVLGAFGFKQRIDTQGTEQQGADASRWSLTGTQAANAAILNGLTASNTQYLKSTSAALFGQVSWKVTDALTIQPGARVNYDKKSGFYERIVTNGAGQVISCTPTPAAGSVLAAQCGVYQPQVSSPSDSAWNFTYDFNVNYKFARDILGYATYAKSFKTLGINQNGLPLNADNTVNYDAGTVKPESVNHFEIGLKTQFLDRRATFNLSAFRTEIKNFQATVNGGQFGTVRGYLANAEKVRSQGIEADFKVTPNERLSAYANAAYTDAKYKKFTNAPCPPELSGGTLQGANATPDYSQPGVPGALSPRQCDISGQALPGVSKWAFSYGVEVNAPVTLLAKEGQAYLGVDGNYRSEWNSNASPSIYTEVKGYALTNFRAGFRGDGFDVFGWVRNAFDVNYIDLLQVAPGNVGLIAGQPGDPRTWGMTIKGSF</sequence>
<feature type="domain" description="TonB-dependent receptor-like beta-barrel" evidence="17">
    <location>
        <begin position="281"/>
        <end position="784"/>
    </location>
</feature>
<comment type="similarity">
    <text evidence="12 14">Belongs to the TonB-dependent receptor family.</text>
</comment>
<proteinExistence type="inferred from homology"/>
<keyword evidence="11 12" id="KW-0998">Cell outer membrane</keyword>
<keyword evidence="6 16" id="KW-0732">Signal</keyword>
<evidence type="ECO:0000256" key="1">
    <source>
        <dbReference type="ARBA" id="ARBA00004571"/>
    </source>
</evidence>
<dbReference type="GO" id="GO:0006826">
    <property type="term" value="P:iron ion transport"/>
    <property type="evidence" value="ECO:0007669"/>
    <property type="project" value="UniProtKB-KW"/>
</dbReference>
<keyword evidence="9 14" id="KW-0798">TonB box</keyword>
<dbReference type="InterPro" id="IPR036942">
    <property type="entry name" value="Beta-barrel_TonB_sf"/>
</dbReference>
<dbReference type="EMBL" id="CP073910">
    <property type="protein sequence ID" value="QUT06596.1"/>
    <property type="molecule type" value="Genomic_DNA"/>
</dbReference>